<keyword evidence="6" id="KW-0472">Membrane</keyword>
<dbReference type="Proteomes" id="UP000323502">
    <property type="component" value="Unassembled WGS sequence"/>
</dbReference>
<organism evidence="9 10">
    <name type="scientific">Sphingomonas carotinifaciens</name>
    <dbReference type="NCBI Taxonomy" id="1166323"/>
    <lineage>
        <taxon>Bacteria</taxon>
        <taxon>Pseudomonadati</taxon>
        <taxon>Pseudomonadota</taxon>
        <taxon>Alphaproteobacteria</taxon>
        <taxon>Sphingomonadales</taxon>
        <taxon>Sphingomonadaceae</taxon>
        <taxon>Sphingomonas</taxon>
    </lineage>
</organism>
<feature type="domain" description="Bacterial sugar transferase" evidence="8">
    <location>
        <begin position="42"/>
        <end position="226"/>
    </location>
</feature>
<evidence type="ECO:0000256" key="5">
    <source>
        <dbReference type="ARBA" id="ARBA00022989"/>
    </source>
</evidence>
<keyword evidence="7" id="KW-0270">Exopolysaccharide synthesis</keyword>
<dbReference type="InterPro" id="IPR003362">
    <property type="entry name" value="Bact_transf"/>
</dbReference>
<evidence type="ECO:0000313" key="9">
    <source>
        <dbReference type="EMBL" id="SDF94820.1"/>
    </source>
</evidence>
<dbReference type="AlphaFoldDB" id="A0A1G7QB55"/>
<accession>A0A1G7QB55</accession>
<keyword evidence="10" id="KW-1185">Reference proteome</keyword>
<comment type="subcellular location">
    <subcellularLocation>
        <location evidence="1">Membrane</location>
        <topology evidence="1">Multi-pass membrane protein</topology>
    </subcellularLocation>
</comment>
<gene>
    <name evidence="9" type="ORF">SAMN05216557_1087</name>
</gene>
<dbReference type="InterPro" id="IPR017475">
    <property type="entry name" value="EPS_sugar_tfrase"/>
</dbReference>
<dbReference type="GO" id="GO:0016780">
    <property type="term" value="F:phosphotransferase activity, for other substituted phosphate groups"/>
    <property type="evidence" value="ECO:0007669"/>
    <property type="project" value="TreeGrafter"/>
</dbReference>
<keyword evidence="4" id="KW-0812">Transmembrane</keyword>
<dbReference type="GO" id="GO:0000271">
    <property type="term" value="P:polysaccharide biosynthetic process"/>
    <property type="evidence" value="ECO:0007669"/>
    <property type="project" value="UniProtKB-KW"/>
</dbReference>
<dbReference type="PANTHER" id="PTHR30576:SF0">
    <property type="entry name" value="UNDECAPRENYL-PHOSPHATE N-ACETYLGALACTOSAMINYL 1-PHOSPHATE TRANSFERASE-RELATED"/>
    <property type="match status" value="1"/>
</dbReference>
<reference evidence="9 10" key="1">
    <citation type="submission" date="2016-10" db="EMBL/GenBank/DDBJ databases">
        <authorList>
            <person name="Varghese N."/>
            <person name="Submissions S."/>
        </authorList>
    </citation>
    <scope>NUCLEOTIDE SEQUENCE [LARGE SCALE GENOMIC DNA]</scope>
    <source>
        <strain evidence="9 10">S7-754</strain>
    </source>
</reference>
<dbReference type="PANTHER" id="PTHR30576">
    <property type="entry name" value="COLANIC BIOSYNTHESIS UDP-GLUCOSE LIPID CARRIER TRANSFERASE"/>
    <property type="match status" value="1"/>
</dbReference>
<evidence type="ECO:0000259" key="8">
    <source>
        <dbReference type="Pfam" id="PF02397"/>
    </source>
</evidence>
<dbReference type="Pfam" id="PF02397">
    <property type="entry name" value="Bac_transf"/>
    <property type="match status" value="1"/>
</dbReference>
<comment type="similarity">
    <text evidence="2">Belongs to the bacterial sugar transferase family.</text>
</comment>
<evidence type="ECO:0000256" key="3">
    <source>
        <dbReference type="ARBA" id="ARBA00022679"/>
    </source>
</evidence>
<evidence type="ECO:0000256" key="1">
    <source>
        <dbReference type="ARBA" id="ARBA00004141"/>
    </source>
</evidence>
<dbReference type="RefSeq" id="WP_282957540.1">
    <property type="nucleotide sequence ID" value="NZ_FNBI01000008.1"/>
</dbReference>
<evidence type="ECO:0000256" key="4">
    <source>
        <dbReference type="ARBA" id="ARBA00022692"/>
    </source>
</evidence>
<name>A0A1G7QB55_9SPHN</name>
<keyword evidence="3 9" id="KW-0808">Transferase</keyword>
<dbReference type="GO" id="GO:0016020">
    <property type="term" value="C:membrane"/>
    <property type="evidence" value="ECO:0007669"/>
    <property type="project" value="UniProtKB-SubCell"/>
</dbReference>
<proteinExistence type="inferred from homology"/>
<evidence type="ECO:0000256" key="7">
    <source>
        <dbReference type="ARBA" id="ARBA00023169"/>
    </source>
</evidence>
<evidence type="ECO:0000256" key="6">
    <source>
        <dbReference type="ARBA" id="ARBA00023136"/>
    </source>
</evidence>
<dbReference type="NCBIfam" id="TIGR03025">
    <property type="entry name" value="EPS_sugtrans"/>
    <property type="match status" value="1"/>
</dbReference>
<evidence type="ECO:0000256" key="2">
    <source>
        <dbReference type="ARBA" id="ARBA00006464"/>
    </source>
</evidence>
<evidence type="ECO:0000313" key="10">
    <source>
        <dbReference type="Proteomes" id="UP000323502"/>
    </source>
</evidence>
<protein>
    <submittedName>
        <fullName evidence="9">Putative colanic acid biosysnthesis UDP-glucose lipid carrier transferase</fullName>
    </submittedName>
</protein>
<sequence>MQNLDGCATDDILDVDGVVADDITQTSGVIAVENHPATAISKRILDIAVSSALIVFVLPALILVSMLIRATSPGPILFRQRRSGLNGEAFEVLKFRTMFCTENGEEIRHATRRDARVTPLGAVLRATSIDELPQLFNVLRGDMSLVGPRPHALAHDRHYALLVADYMKRFAVRPGITGLAQIRGLRGEIHDLSCMERRVRADCEYIERWSLAFDLAIILKTIPRMVRDPNAY</sequence>
<dbReference type="EMBL" id="FNBI01000008">
    <property type="protein sequence ID" value="SDF94820.1"/>
    <property type="molecule type" value="Genomic_DNA"/>
</dbReference>
<keyword evidence="5" id="KW-1133">Transmembrane helix</keyword>